<feature type="transmembrane region" description="Helical" evidence="6">
    <location>
        <begin position="251"/>
        <end position="268"/>
    </location>
</feature>
<dbReference type="EMBL" id="JABANE010000079">
    <property type="protein sequence ID" value="NME70903.1"/>
    <property type="molecule type" value="Genomic_DNA"/>
</dbReference>
<feature type="transmembrane region" description="Helical" evidence="6">
    <location>
        <begin position="183"/>
        <end position="206"/>
    </location>
</feature>
<feature type="transmembrane region" description="Helical" evidence="6">
    <location>
        <begin position="7"/>
        <end position="27"/>
    </location>
</feature>
<evidence type="ECO:0000256" key="1">
    <source>
        <dbReference type="ARBA" id="ARBA00004651"/>
    </source>
</evidence>
<feature type="transmembrane region" description="Helical" evidence="6">
    <location>
        <begin position="274"/>
        <end position="291"/>
    </location>
</feature>
<evidence type="ECO:0000256" key="2">
    <source>
        <dbReference type="ARBA" id="ARBA00022475"/>
    </source>
</evidence>
<evidence type="ECO:0000313" key="9">
    <source>
        <dbReference type="Proteomes" id="UP000576082"/>
    </source>
</evidence>
<dbReference type="RefSeq" id="WP_169659131.1">
    <property type="nucleotide sequence ID" value="NZ_JABANE010000079.1"/>
</dbReference>
<dbReference type="SUPFAM" id="SSF103481">
    <property type="entry name" value="Multidrug resistance efflux transporter EmrE"/>
    <property type="match status" value="2"/>
</dbReference>
<feature type="transmembrane region" description="Helical" evidence="6">
    <location>
        <begin position="39"/>
        <end position="55"/>
    </location>
</feature>
<evidence type="ECO:0000256" key="6">
    <source>
        <dbReference type="SAM" id="Phobius"/>
    </source>
</evidence>
<dbReference type="PANTHER" id="PTHR32322:SF18">
    <property type="entry name" value="S-ADENOSYLMETHIONINE_S-ADENOSYLHOMOCYSTEINE TRANSPORTER"/>
    <property type="match status" value="1"/>
</dbReference>
<keyword evidence="2" id="KW-1003">Cell membrane</keyword>
<dbReference type="InterPro" id="IPR037185">
    <property type="entry name" value="EmrE-like"/>
</dbReference>
<evidence type="ECO:0000313" key="8">
    <source>
        <dbReference type="EMBL" id="NME70903.1"/>
    </source>
</evidence>
<keyword evidence="9" id="KW-1185">Reference proteome</keyword>
<keyword evidence="5 6" id="KW-0472">Membrane</keyword>
<comment type="caution">
    <text evidence="8">The sequence shown here is derived from an EMBL/GenBank/DDBJ whole genome shotgun (WGS) entry which is preliminary data.</text>
</comment>
<keyword evidence="4 6" id="KW-1133">Transmembrane helix</keyword>
<dbReference type="Pfam" id="PF00892">
    <property type="entry name" value="EamA"/>
    <property type="match status" value="2"/>
</dbReference>
<feature type="transmembrane region" description="Helical" evidence="6">
    <location>
        <begin position="94"/>
        <end position="116"/>
    </location>
</feature>
<name>A0A7X9XBQ1_9BACT</name>
<evidence type="ECO:0000256" key="5">
    <source>
        <dbReference type="ARBA" id="ARBA00023136"/>
    </source>
</evidence>
<organism evidence="8 9">
    <name type="scientific">Flammeovirga aprica JL-4</name>
    <dbReference type="NCBI Taxonomy" id="694437"/>
    <lineage>
        <taxon>Bacteria</taxon>
        <taxon>Pseudomonadati</taxon>
        <taxon>Bacteroidota</taxon>
        <taxon>Cytophagia</taxon>
        <taxon>Cytophagales</taxon>
        <taxon>Flammeovirgaceae</taxon>
        <taxon>Flammeovirga</taxon>
    </lineage>
</organism>
<dbReference type="InterPro" id="IPR000620">
    <property type="entry name" value="EamA_dom"/>
</dbReference>
<proteinExistence type="predicted"/>
<gene>
    <name evidence="8" type="ORF">HHU12_23210</name>
</gene>
<feature type="domain" description="EamA" evidence="7">
    <location>
        <begin position="157"/>
        <end position="290"/>
    </location>
</feature>
<feature type="transmembrane region" description="Helical" evidence="6">
    <location>
        <begin position="128"/>
        <end position="145"/>
    </location>
</feature>
<evidence type="ECO:0000256" key="3">
    <source>
        <dbReference type="ARBA" id="ARBA00022692"/>
    </source>
</evidence>
<feature type="domain" description="EamA" evidence="7">
    <location>
        <begin position="7"/>
        <end position="142"/>
    </location>
</feature>
<feature type="transmembrane region" description="Helical" evidence="6">
    <location>
        <begin position="67"/>
        <end position="88"/>
    </location>
</feature>
<dbReference type="Proteomes" id="UP000576082">
    <property type="component" value="Unassembled WGS sequence"/>
</dbReference>
<protein>
    <submittedName>
        <fullName evidence="8">DMT family transporter</fullName>
    </submittedName>
</protein>
<evidence type="ECO:0000256" key="4">
    <source>
        <dbReference type="ARBA" id="ARBA00022989"/>
    </source>
</evidence>
<sequence>MRAFNKYYFFLVFTTFIWGINFHVTQVALQYTSAMLTGTYRYTLGALLLVFIMYFRKPTSKDIKAAFSKWKSIVFVGVVGAFVYNILFLEGMKYTSAFNGVLIIGLTPLNTALISIPMLGQRLNLRQVIAMMFGFLGILFVLSKGDINVITNLSFSKGDIYILCANLSFSFGNVYIKKYLGGFAPLWLTTLVTVVACVCFIGFSVFFEDFIFPTETEYLAALFFMGALSTALCGAFWFISIKEIGAETSALFMNLVPVFGASASFILGEEIVTPQLFGGLLVITGLLINSVKIRSKKPVLEH</sequence>
<reference evidence="8 9" key="1">
    <citation type="submission" date="2020-04" db="EMBL/GenBank/DDBJ databases">
        <title>Flammeovirga sp. SR4, a novel species isolated from seawater.</title>
        <authorList>
            <person name="Wang X."/>
        </authorList>
    </citation>
    <scope>NUCLEOTIDE SEQUENCE [LARGE SCALE GENOMIC DNA]</scope>
    <source>
        <strain evidence="8 9">ATCC 23126</strain>
    </source>
</reference>
<dbReference type="InterPro" id="IPR050638">
    <property type="entry name" value="AA-Vitamin_Transporters"/>
</dbReference>
<evidence type="ECO:0000259" key="7">
    <source>
        <dbReference type="Pfam" id="PF00892"/>
    </source>
</evidence>
<dbReference type="PANTHER" id="PTHR32322">
    <property type="entry name" value="INNER MEMBRANE TRANSPORTER"/>
    <property type="match status" value="1"/>
</dbReference>
<dbReference type="AlphaFoldDB" id="A0A7X9XBQ1"/>
<feature type="transmembrane region" description="Helical" evidence="6">
    <location>
        <begin position="218"/>
        <end position="239"/>
    </location>
</feature>
<feature type="transmembrane region" description="Helical" evidence="6">
    <location>
        <begin position="160"/>
        <end position="176"/>
    </location>
</feature>
<comment type="subcellular location">
    <subcellularLocation>
        <location evidence="1">Cell membrane</location>
        <topology evidence="1">Multi-pass membrane protein</topology>
    </subcellularLocation>
</comment>
<accession>A0A7X9XBQ1</accession>
<dbReference type="GO" id="GO:0005886">
    <property type="term" value="C:plasma membrane"/>
    <property type="evidence" value="ECO:0007669"/>
    <property type="project" value="UniProtKB-SubCell"/>
</dbReference>
<keyword evidence="3 6" id="KW-0812">Transmembrane</keyword>